<evidence type="ECO:0000313" key="2">
    <source>
        <dbReference type="Proteomes" id="UP001055940"/>
    </source>
</evidence>
<sequence>MDTAEFPSIALYERVMQQVWEDRQEAERAKVEREAPALVALGLPPEEFVPVEWPGTTLPTFADMIREWEAPVVARIEHKRDQFAEAFDGLIHATYPDYRLEWAL</sequence>
<evidence type="ECO:0000313" key="1">
    <source>
        <dbReference type="EMBL" id="USY19711.1"/>
    </source>
</evidence>
<reference evidence="1" key="1">
    <citation type="submission" date="2022-06" db="EMBL/GenBank/DDBJ databases">
        <authorList>
            <person name="Ping M."/>
        </authorList>
    </citation>
    <scope>NUCLEOTIDE SEQUENCE</scope>
    <source>
        <strain evidence="1">JCM11759T</strain>
    </source>
</reference>
<dbReference type="EMBL" id="CP099837">
    <property type="protein sequence ID" value="USY19711.1"/>
    <property type="molecule type" value="Genomic_DNA"/>
</dbReference>
<accession>A0ABY5D5Q7</accession>
<keyword evidence="2" id="KW-1185">Reference proteome</keyword>
<dbReference type="Proteomes" id="UP001055940">
    <property type="component" value="Chromosome"/>
</dbReference>
<organism evidence="1 2">
    <name type="scientific">Nocardiopsis exhalans</name>
    <dbReference type="NCBI Taxonomy" id="163604"/>
    <lineage>
        <taxon>Bacteria</taxon>
        <taxon>Bacillati</taxon>
        <taxon>Actinomycetota</taxon>
        <taxon>Actinomycetes</taxon>
        <taxon>Streptosporangiales</taxon>
        <taxon>Nocardiopsidaceae</taxon>
        <taxon>Nocardiopsis</taxon>
    </lineage>
</organism>
<proteinExistence type="predicted"/>
<name>A0ABY5D5Q7_9ACTN</name>
<dbReference type="RefSeq" id="WP_254418903.1">
    <property type="nucleotide sequence ID" value="NZ_CP099837.1"/>
</dbReference>
<gene>
    <name evidence="1" type="ORF">NE857_31530</name>
</gene>
<protein>
    <submittedName>
        <fullName evidence="1">Uncharacterized protein</fullName>
    </submittedName>
</protein>